<proteinExistence type="predicted"/>
<sequence length="74" mass="7708">MCMTRLGAPTPPTPPASPICFPLNSQTSVTSFNRNNDILQSQSQPTTTGIPTSVSVKLTAISGHKSKAISSPIP</sequence>
<feature type="non-terminal residue" evidence="1">
    <location>
        <position position="74"/>
    </location>
</feature>
<dbReference type="EMBL" id="MUJZ01004760">
    <property type="protein sequence ID" value="OTF83179.1"/>
    <property type="molecule type" value="Genomic_DNA"/>
</dbReference>
<name>A0A1Y3BQD7_EURMA</name>
<accession>A0A1Y3BQD7</accession>
<keyword evidence="2" id="KW-1185">Reference proteome</keyword>
<comment type="caution">
    <text evidence="1">The sequence shown here is derived from an EMBL/GenBank/DDBJ whole genome shotgun (WGS) entry which is preliminary data.</text>
</comment>
<organism evidence="1 2">
    <name type="scientific">Euroglyphus maynei</name>
    <name type="common">Mayne's house dust mite</name>
    <dbReference type="NCBI Taxonomy" id="6958"/>
    <lineage>
        <taxon>Eukaryota</taxon>
        <taxon>Metazoa</taxon>
        <taxon>Ecdysozoa</taxon>
        <taxon>Arthropoda</taxon>
        <taxon>Chelicerata</taxon>
        <taxon>Arachnida</taxon>
        <taxon>Acari</taxon>
        <taxon>Acariformes</taxon>
        <taxon>Sarcoptiformes</taxon>
        <taxon>Astigmata</taxon>
        <taxon>Psoroptidia</taxon>
        <taxon>Analgoidea</taxon>
        <taxon>Pyroglyphidae</taxon>
        <taxon>Pyroglyphinae</taxon>
        <taxon>Euroglyphus</taxon>
    </lineage>
</organism>
<gene>
    <name evidence="1" type="ORF">BLA29_002458</name>
</gene>
<evidence type="ECO:0000313" key="1">
    <source>
        <dbReference type="EMBL" id="OTF83179.1"/>
    </source>
</evidence>
<evidence type="ECO:0000313" key="2">
    <source>
        <dbReference type="Proteomes" id="UP000194236"/>
    </source>
</evidence>
<dbReference type="AlphaFoldDB" id="A0A1Y3BQD7"/>
<protein>
    <submittedName>
        <fullName evidence="1">Uncharacterized protein</fullName>
    </submittedName>
</protein>
<reference evidence="1 2" key="1">
    <citation type="submission" date="2017-03" db="EMBL/GenBank/DDBJ databases">
        <title>Genome Survey of Euroglyphus maynei.</title>
        <authorList>
            <person name="Arlian L.G."/>
            <person name="Morgan M.S."/>
            <person name="Rider S.D."/>
        </authorList>
    </citation>
    <scope>NUCLEOTIDE SEQUENCE [LARGE SCALE GENOMIC DNA]</scope>
    <source>
        <strain evidence="1">Arlian Lab</strain>
        <tissue evidence="1">Whole body</tissue>
    </source>
</reference>
<dbReference type="Proteomes" id="UP000194236">
    <property type="component" value="Unassembled WGS sequence"/>
</dbReference>